<feature type="domain" description="Peptidase S1" evidence="3">
    <location>
        <begin position="16"/>
        <end position="73"/>
    </location>
</feature>
<evidence type="ECO:0000313" key="5">
    <source>
        <dbReference type="Proteomes" id="UP001159405"/>
    </source>
</evidence>
<organism evidence="4 5">
    <name type="scientific">Porites lobata</name>
    <dbReference type="NCBI Taxonomy" id="104759"/>
    <lineage>
        <taxon>Eukaryota</taxon>
        <taxon>Metazoa</taxon>
        <taxon>Cnidaria</taxon>
        <taxon>Anthozoa</taxon>
        <taxon>Hexacorallia</taxon>
        <taxon>Scleractinia</taxon>
        <taxon>Fungiina</taxon>
        <taxon>Poritidae</taxon>
        <taxon>Porites</taxon>
    </lineage>
</organism>
<reference evidence="4 5" key="1">
    <citation type="submission" date="2022-05" db="EMBL/GenBank/DDBJ databases">
        <authorList>
            <consortium name="Genoscope - CEA"/>
            <person name="William W."/>
        </authorList>
    </citation>
    <scope>NUCLEOTIDE SEQUENCE [LARGE SCALE GENOMIC DNA]</scope>
</reference>
<dbReference type="InterPro" id="IPR043504">
    <property type="entry name" value="Peptidase_S1_PA_chymotrypsin"/>
</dbReference>
<evidence type="ECO:0000259" key="3">
    <source>
        <dbReference type="Pfam" id="PF00089"/>
    </source>
</evidence>
<accession>A0ABN8QN95</accession>
<evidence type="ECO:0000313" key="4">
    <source>
        <dbReference type="EMBL" id="CAH3167538.1"/>
    </source>
</evidence>
<dbReference type="Gene3D" id="2.40.10.10">
    <property type="entry name" value="Trypsin-like serine proteases"/>
    <property type="match status" value="1"/>
</dbReference>
<evidence type="ECO:0000256" key="1">
    <source>
        <dbReference type="ARBA" id="ARBA00023157"/>
    </source>
</evidence>
<dbReference type="PANTHER" id="PTHR24252">
    <property type="entry name" value="ACROSIN-RELATED"/>
    <property type="match status" value="1"/>
</dbReference>
<keyword evidence="5" id="KW-1185">Reference proteome</keyword>
<evidence type="ECO:0000256" key="2">
    <source>
        <dbReference type="SAM" id="MobiDB-lite"/>
    </source>
</evidence>
<name>A0ABN8QN95_9CNID</name>
<proteinExistence type="predicted"/>
<keyword evidence="1" id="KW-1015">Disulfide bond</keyword>
<dbReference type="InterPro" id="IPR033116">
    <property type="entry name" value="TRYPSIN_SER"/>
</dbReference>
<dbReference type="InterPro" id="IPR001254">
    <property type="entry name" value="Trypsin_dom"/>
</dbReference>
<dbReference type="SUPFAM" id="SSF50494">
    <property type="entry name" value="Trypsin-like serine proteases"/>
    <property type="match status" value="1"/>
</dbReference>
<dbReference type="EMBL" id="CALNXK010000141">
    <property type="protein sequence ID" value="CAH3167538.1"/>
    <property type="molecule type" value="Genomic_DNA"/>
</dbReference>
<dbReference type="PROSITE" id="PS00135">
    <property type="entry name" value="TRYPSIN_SER"/>
    <property type="match status" value="1"/>
</dbReference>
<sequence length="86" mass="9057">MHPRYYGKTEDGVLVQPPDYDVESRDECNAKKSSNGTVPQRAVCAGFKEGRFDACQGDSGGALACEHGGASTSSIGLHELVTAVLI</sequence>
<dbReference type="Proteomes" id="UP001159405">
    <property type="component" value="Unassembled WGS sequence"/>
</dbReference>
<protein>
    <recommendedName>
        <fullName evidence="3">Peptidase S1 domain-containing protein</fullName>
    </recommendedName>
</protein>
<feature type="region of interest" description="Disordered" evidence="2">
    <location>
        <begin position="1"/>
        <end position="37"/>
    </location>
</feature>
<dbReference type="InterPro" id="IPR009003">
    <property type="entry name" value="Peptidase_S1_PA"/>
</dbReference>
<gene>
    <name evidence="4" type="ORF">PLOB_00008726</name>
</gene>
<comment type="caution">
    <text evidence="4">The sequence shown here is derived from an EMBL/GenBank/DDBJ whole genome shotgun (WGS) entry which is preliminary data.</text>
</comment>
<dbReference type="Pfam" id="PF00089">
    <property type="entry name" value="Trypsin"/>
    <property type="match status" value="1"/>
</dbReference>
<dbReference type="PANTHER" id="PTHR24252:SF7">
    <property type="entry name" value="HYALIN"/>
    <property type="match status" value="1"/>
</dbReference>